<dbReference type="InterPro" id="IPR027463">
    <property type="entry name" value="AcrB_DN_DC_subdom"/>
</dbReference>
<keyword evidence="1" id="KW-1133">Transmembrane helix</keyword>
<dbReference type="SUPFAM" id="SSF82866">
    <property type="entry name" value="Multidrug efflux transporter AcrB transmembrane domain"/>
    <property type="match status" value="2"/>
</dbReference>
<comment type="caution">
    <text evidence="2">The sequence shown here is derived from an EMBL/GenBank/DDBJ whole genome shotgun (WGS) entry which is preliminary data.</text>
</comment>
<feature type="transmembrane region" description="Helical" evidence="1">
    <location>
        <begin position="867"/>
        <end position="885"/>
    </location>
</feature>
<dbReference type="PANTHER" id="PTHR32063">
    <property type="match status" value="1"/>
</dbReference>
<reference evidence="2 3" key="1">
    <citation type="submission" date="2017-09" db="EMBL/GenBank/DDBJ databases">
        <title>Pseudomonas abyssi sp. nov. isolated from Abyssopelagic Water.</title>
        <authorList>
            <person name="Wei Y."/>
        </authorList>
    </citation>
    <scope>NUCLEOTIDE SEQUENCE [LARGE SCALE GENOMIC DNA]</scope>
    <source>
        <strain evidence="2 3">MT5</strain>
    </source>
</reference>
<feature type="transmembrane region" description="Helical" evidence="1">
    <location>
        <begin position="930"/>
        <end position="951"/>
    </location>
</feature>
<dbReference type="PRINTS" id="PR00702">
    <property type="entry name" value="ACRIFLAVINRP"/>
</dbReference>
<feature type="transmembrane region" description="Helical" evidence="1">
    <location>
        <begin position="897"/>
        <end position="924"/>
    </location>
</feature>
<feature type="transmembrane region" description="Helical" evidence="1">
    <location>
        <begin position="980"/>
        <end position="1001"/>
    </location>
</feature>
<dbReference type="Gene3D" id="1.20.1640.10">
    <property type="entry name" value="Multidrug efflux transporter AcrB transmembrane domain"/>
    <property type="match status" value="2"/>
</dbReference>
<feature type="transmembrane region" description="Helical" evidence="1">
    <location>
        <begin position="1007"/>
        <end position="1031"/>
    </location>
</feature>
<dbReference type="SUPFAM" id="SSF82693">
    <property type="entry name" value="Multidrug efflux transporter AcrB pore domain, PN1, PN2, PC1 and PC2 subdomains"/>
    <property type="match status" value="2"/>
</dbReference>
<dbReference type="SUPFAM" id="SSF82714">
    <property type="entry name" value="Multidrug efflux transporter AcrB TolC docking domain, DN and DC subdomains"/>
    <property type="match status" value="2"/>
</dbReference>
<feature type="transmembrane region" description="Helical" evidence="1">
    <location>
        <begin position="466"/>
        <end position="489"/>
    </location>
</feature>
<accession>A0A2A3MMM4</accession>
<keyword evidence="3" id="KW-1185">Reference proteome</keyword>
<dbReference type="InterPro" id="IPR001036">
    <property type="entry name" value="Acrflvin-R"/>
</dbReference>
<dbReference type="Gene3D" id="3.30.70.1430">
    <property type="entry name" value="Multidrug efflux transporter AcrB pore domain"/>
    <property type="match status" value="2"/>
</dbReference>
<evidence type="ECO:0000256" key="1">
    <source>
        <dbReference type="SAM" id="Phobius"/>
    </source>
</evidence>
<sequence>MFHAITRHGILVTVALLILCVLGTMAALRIPVQMIPDLETRTITVETQWPGATPQDIEKEILVEQEEFLRNLPNLERITSVAGTGWAEIELDFPFGVDLNETLIRVNNALTQVSGYPENVDQPSVNATSFSANAFMHLAVSPLDGNPRNLDMDMLRDYIEDTVRPRLSAVNGVAQVDVRGGAARQVQVRLYPERLALNGLTPATVRDALRARNSDVSGGEIDSGKRRFLLRTVGRFESLDEVRQLVVERRGDSLIRLQDLADVTLDHARISQRSYVNGAPVISLAVRRESGSNVIAIKDAMLAEMALLNQELLNPQGMQIKLNSDDVVYVRDSVFNVWKNLILGALLASLIMYLFLRSWRVTLIGVLGIPVCTIAAFLGLMLTGRTINVISLAGVAFAIGMTLDNSIVVLESIELERRRGMDRLRAAVAGVSKVWPAILASTLTTVMVFLPVMFIQEEAGQLYSDIAIAITSAILVSMLVAITAVPAACSRLRGDELAQASGNGRLAGRCADLVGWLLASARRRALCAATVIGGSLLIVLTLTPPAEYLPEGEEAKTFAMMNAPLGYNLASMQRIAEQVQAHFLPYTPAGTAPEEADGAVPPIATLMMNVSTEGLWTVVVPRDPADIEALMAALVEHFRTYPGMRAFATRGSIISSNDGGTRSINLDISGPDLASLFDVARLAYDRAGEIFDNLSIQTQPSSLSLAQPLLQVYPDWERAAELGLDADRIGFAVSALTDGSYVGEFFQDDDKVDIYFYNAMALQPDLQTLRGLTLYTPSGQVLPLSSLARIEEAVDTSMVRRVDGRRTLTLNIIPPRSVPLEAGVEQVRTELVEYLRAEGQVPLGVGLSISGAADQLDATRESLSSNYLAALLIVFLLLVAIFRHWGYPLLIMISIPLGMAGGLAGLALLNLAGSALAAAGLGGFSQPLDMITMLGFLILMGTVVNNPILIVDRAIDNLDHQGMTPIEAVREAVEARLRPIAISTLTTLCGIAPLVFLPGAGTELYRGVGVIVMAGILGATLVTLTLLPVMLHGVLSRRSRHQTEGTAG</sequence>
<feature type="transmembrane region" description="Helical" evidence="1">
    <location>
        <begin position="337"/>
        <end position="356"/>
    </location>
</feature>
<protein>
    <submittedName>
        <fullName evidence="2">Acriflavin resistance protein</fullName>
    </submittedName>
</protein>
<dbReference type="RefSeq" id="WP_096003104.1">
    <property type="nucleotide sequence ID" value="NZ_NTMR01000002.1"/>
</dbReference>
<dbReference type="Gene3D" id="3.30.70.1440">
    <property type="entry name" value="Multidrug efflux transporter AcrB pore domain"/>
    <property type="match status" value="1"/>
</dbReference>
<feature type="transmembrane region" description="Helical" evidence="1">
    <location>
        <begin position="363"/>
        <end position="383"/>
    </location>
</feature>
<evidence type="ECO:0000313" key="2">
    <source>
        <dbReference type="EMBL" id="PBK06032.1"/>
    </source>
</evidence>
<keyword evidence="1" id="KW-0812">Transmembrane</keyword>
<organism evidence="2 3">
    <name type="scientific">Pseudomonas abyssi</name>
    <dbReference type="NCBI Taxonomy" id="170540"/>
    <lineage>
        <taxon>Bacteria</taxon>
        <taxon>Pseudomonadati</taxon>
        <taxon>Pseudomonadota</taxon>
        <taxon>Gammaproteobacteria</taxon>
        <taxon>Pseudomonadales</taxon>
        <taxon>Pseudomonadaceae</taxon>
        <taxon>Pseudomonas</taxon>
    </lineage>
</organism>
<dbReference type="Gene3D" id="3.30.2090.10">
    <property type="entry name" value="Multidrug efflux transporter AcrB TolC docking domain, DN and DC subdomains"/>
    <property type="match status" value="2"/>
</dbReference>
<feature type="transmembrane region" description="Helical" evidence="1">
    <location>
        <begin position="389"/>
        <end position="413"/>
    </location>
</feature>
<proteinExistence type="predicted"/>
<dbReference type="Proteomes" id="UP000242313">
    <property type="component" value="Unassembled WGS sequence"/>
</dbReference>
<evidence type="ECO:0000313" key="3">
    <source>
        <dbReference type="Proteomes" id="UP000242313"/>
    </source>
</evidence>
<feature type="transmembrane region" description="Helical" evidence="1">
    <location>
        <begin position="525"/>
        <end position="543"/>
    </location>
</feature>
<dbReference type="GO" id="GO:0042910">
    <property type="term" value="F:xenobiotic transmembrane transporter activity"/>
    <property type="evidence" value="ECO:0007669"/>
    <property type="project" value="TreeGrafter"/>
</dbReference>
<keyword evidence="1" id="KW-0472">Membrane</keyword>
<dbReference type="AlphaFoldDB" id="A0A2A3MMM4"/>
<dbReference type="EMBL" id="NTMR01000002">
    <property type="protein sequence ID" value="PBK06032.1"/>
    <property type="molecule type" value="Genomic_DNA"/>
</dbReference>
<name>A0A2A3MMM4_9PSED</name>
<dbReference type="Pfam" id="PF00873">
    <property type="entry name" value="ACR_tran"/>
    <property type="match status" value="1"/>
</dbReference>
<feature type="transmembrane region" description="Helical" evidence="1">
    <location>
        <begin position="434"/>
        <end position="454"/>
    </location>
</feature>
<dbReference type="Gene3D" id="3.30.70.1320">
    <property type="entry name" value="Multidrug efflux transporter AcrB pore domain like"/>
    <property type="match status" value="1"/>
</dbReference>
<gene>
    <name evidence="2" type="ORF">CNQ84_01255</name>
</gene>
<dbReference type="PANTHER" id="PTHR32063:SF0">
    <property type="entry name" value="SWARMING MOTILITY PROTEIN SWRC"/>
    <property type="match status" value="1"/>
</dbReference>
<dbReference type="GO" id="GO:0005886">
    <property type="term" value="C:plasma membrane"/>
    <property type="evidence" value="ECO:0007669"/>
    <property type="project" value="TreeGrafter"/>
</dbReference>